<name>A0A9K3HEH9_HELAN</name>
<evidence type="ECO:0000313" key="3">
    <source>
        <dbReference type="Proteomes" id="UP000215914"/>
    </source>
</evidence>
<feature type="chain" id="PRO_5039947991" evidence="1">
    <location>
        <begin position="24"/>
        <end position="99"/>
    </location>
</feature>
<dbReference type="Gramene" id="mRNA:HanXRQr2_Chr13g0616691">
    <property type="protein sequence ID" value="mRNA:HanXRQr2_Chr13g0616691"/>
    <property type="gene ID" value="HanXRQr2_Chr13g0616691"/>
</dbReference>
<reference evidence="2" key="1">
    <citation type="journal article" date="2017" name="Nature">
        <title>The sunflower genome provides insights into oil metabolism, flowering and Asterid evolution.</title>
        <authorList>
            <person name="Badouin H."/>
            <person name="Gouzy J."/>
            <person name="Grassa C.J."/>
            <person name="Murat F."/>
            <person name="Staton S.E."/>
            <person name="Cottret L."/>
            <person name="Lelandais-Briere C."/>
            <person name="Owens G.L."/>
            <person name="Carrere S."/>
            <person name="Mayjonade B."/>
            <person name="Legrand L."/>
            <person name="Gill N."/>
            <person name="Kane N.C."/>
            <person name="Bowers J.E."/>
            <person name="Hubner S."/>
            <person name="Bellec A."/>
            <person name="Berard A."/>
            <person name="Berges H."/>
            <person name="Blanchet N."/>
            <person name="Boniface M.C."/>
            <person name="Brunel D."/>
            <person name="Catrice O."/>
            <person name="Chaidir N."/>
            <person name="Claudel C."/>
            <person name="Donnadieu C."/>
            <person name="Faraut T."/>
            <person name="Fievet G."/>
            <person name="Helmstetter N."/>
            <person name="King M."/>
            <person name="Knapp S.J."/>
            <person name="Lai Z."/>
            <person name="Le Paslier M.C."/>
            <person name="Lippi Y."/>
            <person name="Lorenzon L."/>
            <person name="Mandel J.R."/>
            <person name="Marage G."/>
            <person name="Marchand G."/>
            <person name="Marquand E."/>
            <person name="Bret-Mestries E."/>
            <person name="Morien E."/>
            <person name="Nambeesan S."/>
            <person name="Nguyen T."/>
            <person name="Pegot-Espagnet P."/>
            <person name="Pouilly N."/>
            <person name="Raftis F."/>
            <person name="Sallet E."/>
            <person name="Schiex T."/>
            <person name="Thomas J."/>
            <person name="Vandecasteele C."/>
            <person name="Vares D."/>
            <person name="Vear F."/>
            <person name="Vautrin S."/>
            <person name="Crespi M."/>
            <person name="Mangin B."/>
            <person name="Burke J.M."/>
            <person name="Salse J."/>
            <person name="Munos S."/>
            <person name="Vincourt P."/>
            <person name="Rieseberg L.H."/>
            <person name="Langlade N.B."/>
        </authorList>
    </citation>
    <scope>NUCLEOTIDE SEQUENCE</scope>
    <source>
        <tissue evidence="2">Leaves</tissue>
    </source>
</reference>
<accession>A0A9K3HEH9</accession>
<sequence>MDPIWHSPYWFFLSLSILPKLDMHAYSVNFEDQLVYSTGLEKAKQALLEMVILPTKRKDLFTGLRRPPKGSFFFWGGGGGGGGHRNCLILCIHVNIETV</sequence>
<comment type="caution">
    <text evidence="2">The sequence shown here is derived from an EMBL/GenBank/DDBJ whole genome shotgun (WGS) entry which is preliminary data.</text>
</comment>
<organism evidence="2 3">
    <name type="scientific">Helianthus annuus</name>
    <name type="common">Common sunflower</name>
    <dbReference type="NCBI Taxonomy" id="4232"/>
    <lineage>
        <taxon>Eukaryota</taxon>
        <taxon>Viridiplantae</taxon>
        <taxon>Streptophyta</taxon>
        <taxon>Embryophyta</taxon>
        <taxon>Tracheophyta</taxon>
        <taxon>Spermatophyta</taxon>
        <taxon>Magnoliopsida</taxon>
        <taxon>eudicotyledons</taxon>
        <taxon>Gunneridae</taxon>
        <taxon>Pentapetalae</taxon>
        <taxon>asterids</taxon>
        <taxon>campanulids</taxon>
        <taxon>Asterales</taxon>
        <taxon>Asteraceae</taxon>
        <taxon>Asteroideae</taxon>
        <taxon>Heliantheae alliance</taxon>
        <taxon>Heliantheae</taxon>
        <taxon>Helianthus</taxon>
    </lineage>
</organism>
<evidence type="ECO:0000313" key="2">
    <source>
        <dbReference type="EMBL" id="KAF5775854.1"/>
    </source>
</evidence>
<dbReference type="AlphaFoldDB" id="A0A9K3HEH9"/>
<protein>
    <submittedName>
        <fullName evidence="2">Microtubule-severing ATPase</fullName>
        <ecNumber evidence="2">5.6.1.1</ecNumber>
    </submittedName>
</protein>
<keyword evidence="3" id="KW-1185">Reference proteome</keyword>
<proteinExistence type="predicted"/>
<reference evidence="2" key="2">
    <citation type="submission" date="2020-06" db="EMBL/GenBank/DDBJ databases">
        <title>Helianthus annuus Genome sequencing and assembly Release 2.</title>
        <authorList>
            <person name="Gouzy J."/>
            <person name="Langlade N."/>
            <person name="Munos S."/>
        </authorList>
    </citation>
    <scope>NUCLEOTIDE SEQUENCE</scope>
    <source>
        <tissue evidence="2">Leaves</tissue>
    </source>
</reference>
<keyword evidence="1" id="KW-0732">Signal</keyword>
<gene>
    <name evidence="2" type="ORF">HanXRQr2_Chr13g0616691</name>
</gene>
<dbReference type="EMBL" id="MNCJ02000328">
    <property type="protein sequence ID" value="KAF5775854.1"/>
    <property type="molecule type" value="Genomic_DNA"/>
</dbReference>
<dbReference type="GO" id="GO:0008568">
    <property type="term" value="F:microtubule severing ATPase activity"/>
    <property type="evidence" value="ECO:0007669"/>
    <property type="project" value="UniProtKB-EC"/>
</dbReference>
<dbReference type="Gene3D" id="3.40.50.300">
    <property type="entry name" value="P-loop containing nucleotide triphosphate hydrolases"/>
    <property type="match status" value="1"/>
</dbReference>
<dbReference type="Proteomes" id="UP000215914">
    <property type="component" value="Unassembled WGS sequence"/>
</dbReference>
<keyword evidence="2" id="KW-0413">Isomerase</keyword>
<evidence type="ECO:0000256" key="1">
    <source>
        <dbReference type="SAM" id="SignalP"/>
    </source>
</evidence>
<feature type="signal peptide" evidence="1">
    <location>
        <begin position="1"/>
        <end position="23"/>
    </location>
</feature>
<dbReference type="InterPro" id="IPR027417">
    <property type="entry name" value="P-loop_NTPase"/>
</dbReference>
<dbReference type="EC" id="5.6.1.1" evidence="2"/>